<keyword evidence="5 6" id="KW-0472">Membrane</keyword>
<keyword evidence="3 6" id="KW-0812">Transmembrane</keyword>
<accession>A0ABN1TQ38</accession>
<dbReference type="PANTHER" id="PTHR23427">
    <property type="entry name" value="SURFEIT LOCUS PROTEIN"/>
    <property type="match status" value="1"/>
</dbReference>
<organism evidence="8 9">
    <name type="scientific">Nocardioides dubius</name>
    <dbReference type="NCBI Taxonomy" id="317019"/>
    <lineage>
        <taxon>Bacteria</taxon>
        <taxon>Bacillati</taxon>
        <taxon>Actinomycetota</taxon>
        <taxon>Actinomycetes</taxon>
        <taxon>Propionibacteriales</taxon>
        <taxon>Nocardioidaceae</taxon>
        <taxon>Nocardioides</taxon>
    </lineage>
</organism>
<dbReference type="InterPro" id="IPR045214">
    <property type="entry name" value="Surf1/Surf4"/>
</dbReference>
<keyword evidence="4 6" id="KW-1133">Transmembrane helix</keyword>
<dbReference type="Pfam" id="PF02104">
    <property type="entry name" value="SURF1"/>
    <property type="match status" value="1"/>
</dbReference>
<name>A0ABN1TQ38_9ACTN</name>
<dbReference type="EMBL" id="BAAALG010000004">
    <property type="protein sequence ID" value="GAA1097561.1"/>
    <property type="molecule type" value="Genomic_DNA"/>
</dbReference>
<keyword evidence="9" id="KW-1185">Reference proteome</keyword>
<dbReference type="Proteomes" id="UP001501581">
    <property type="component" value="Unassembled WGS sequence"/>
</dbReference>
<proteinExistence type="inferred from homology"/>
<keyword evidence="6" id="KW-1003">Cell membrane</keyword>
<sequence length="263" mass="29263">MRSLSFLLSRRWILFLVAVIALAWGAWWLGEWQFHRLEDRKEKNAIVERNEEAEPAPVADVLSVDDGVAKKDEWRRITATGTYDTENTVVVRYRTRDGMAGVDVVVPLITDEGTSLIVDRGWMATENRGARPEDLPSPPSGEVTVVGWVRKDASDDSAKVRDHSTRSISSTEIAEVTGDPTYRGFVDLASEDPDTGSELKLASLPETDNGPHFFYGLQWWFFGFLALLGFVWMAVDEWRGGRKAQPAPAQGPAADPSNDEQPA</sequence>
<dbReference type="PROSITE" id="PS50895">
    <property type="entry name" value="SURF1"/>
    <property type="match status" value="1"/>
</dbReference>
<comment type="subcellular location">
    <subcellularLocation>
        <location evidence="6">Cell membrane</location>
        <topology evidence="6">Multi-pass membrane protein</topology>
    </subcellularLocation>
    <subcellularLocation>
        <location evidence="1">Membrane</location>
    </subcellularLocation>
</comment>
<evidence type="ECO:0000256" key="3">
    <source>
        <dbReference type="ARBA" id="ARBA00022692"/>
    </source>
</evidence>
<evidence type="ECO:0000313" key="8">
    <source>
        <dbReference type="EMBL" id="GAA1097561.1"/>
    </source>
</evidence>
<dbReference type="InterPro" id="IPR002994">
    <property type="entry name" value="Surf1/Shy1"/>
</dbReference>
<feature type="transmembrane region" description="Helical" evidence="6">
    <location>
        <begin position="213"/>
        <end position="235"/>
    </location>
</feature>
<dbReference type="RefSeq" id="WP_343992620.1">
    <property type="nucleotide sequence ID" value="NZ_BAAALG010000004.1"/>
</dbReference>
<feature type="region of interest" description="Disordered" evidence="7">
    <location>
        <begin position="242"/>
        <end position="263"/>
    </location>
</feature>
<evidence type="ECO:0000256" key="1">
    <source>
        <dbReference type="ARBA" id="ARBA00004370"/>
    </source>
</evidence>
<reference evidence="8 9" key="1">
    <citation type="journal article" date="2019" name="Int. J. Syst. Evol. Microbiol.">
        <title>The Global Catalogue of Microorganisms (GCM) 10K type strain sequencing project: providing services to taxonomists for standard genome sequencing and annotation.</title>
        <authorList>
            <consortium name="The Broad Institute Genomics Platform"/>
            <consortium name="The Broad Institute Genome Sequencing Center for Infectious Disease"/>
            <person name="Wu L."/>
            <person name="Ma J."/>
        </authorList>
    </citation>
    <scope>NUCLEOTIDE SEQUENCE [LARGE SCALE GENOMIC DNA]</scope>
    <source>
        <strain evidence="8 9">JCM 13008</strain>
    </source>
</reference>
<feature type="compositionally biased region" description="Low complexity" evidence="7">
    <location>
        <begin position="244"/>
        <end position="256"/>
    </location>
</feature>
<dbReference type="CDD" id="cd06662">
    <property type="entry name" value="SURF1"/>
    <property type="match status" value="1"/>
</dbReference>
<protein>
    <recommendedName>
        <fullName evidence="6">SURF1-like protein</fullName>
    </recommendedName>
</protein>
<evidence type="ECO:0000256" key="5">
    <source>
        <dbReference type="ARBA" id="ARBA00023136"/>
    </source>
</evidence>
<evidence type="ECO:0000256" key="4">
    <source>
        <dbReference type="ARBA" id="ARBA00022989"/>
    </source>
</evidence>
<gene>
    <name evidence="8" type="ORF">GCM10009668_13370</name>
</gene>
<evidence type="ECO:0000313" key="9">
    <source>
        <dbReference type="Proteomes" id="UP001501581"/>
    </source>
</evidence>
<comment type="similarity">
    <text evidence="2 6">Belongs to the SURF1 family.</text>
</comment>
<evidence type="ECO:0000256" key="6">
    <source>
        <dbReference type="RuleBase" id="RU363076"/>
    </source>
</evidence>
<feature type="transmembrane region" description="Helical" evidence="6">
    <location>
        <begin position="12"/>
        <end position="30"/>
    </location>
</feature>
<evidence type="ECO:0000256" key="2">
    <source>
        <dbReference type="ARBA" id="ARBA00007165"/>
    </source>
</evidence>
<evidence type="ECO:0000256" key="7">
    <source>
        <dbReference type="SAM" id="MobiDB-lite"/>
    </source>
</evidence>
<comment type="caution">
    <text evidence="8">The sequence shown here is derived from an EMBL/GenBank/DDBJ whole genome shotgun (WGS) entry which is preliminary data.</text>
</comment>
<dbReference type="PANTHER" id="PTHR23427:SF2">
    <property type="entry name" value="SURFEIT LOCUS PROTEIN 1"/>
    <property type="match status" value="1"/>
</dbReference>